<evidence type="ECO:0000313" key="4">
    <source>
        <dbReference type="Proteomes" id="UP000011124"/>
    </source>
</evidence>
<dbReference type="Proteomes" id="UP000011124">
    <property type="component" value="Chromosome"/>
</dbReference>
<reference evidence="2 3" key="1">
    <citation type="submission" date="2009-09" db="EMBL/GenBank/DDBJ databases">
        <authorList>
            <person name="Weinstock G."/>
            <person name="Sodergren E."/>
            <person name="Clifton S."/>
            <person name="Fulton L."/>
            <person name="Fulton B."/>
            <person name="Courtney L."/>
            <person name="Fronick C."/>
            <person name="Harrison M."/>
            <person name="Strong C."/>
            <person name="Farmer C."/>
            <person name="Delahaunty K."/>
            <person name="Markovic C."/>
            <person name="Hall O."/>
            <person name="Minx P."/>
            <person name="Tomlinson C."/>
            <person name="Mitreva M."/>
            <person name="Nelson J."/>
            <person name="Hou S."/>
            <person name="Wollam A."/>
            <person name="Pepin K.H."/>
            <person name="Johnson M."/>
            <person name="Bhonagiri V."/>
            <person name="Nash W.E."/>
            <person name="Warren W."/>
            <person name="Chinwalla A."/>
            <person name="Mardis E.R."/>
            <person name="Wilson R.K."/>
        </authorList>
    </citation>
    <scope>NUCLEOTIDE SEQUENCE [LARGE SCALE GENOMIC DNA]</scope>
    <source>
        <strain evidence="2">ATCC 35185</strain>
        <strain evidence="3">ATCC 35185 / DSM 20758 / VPI D19B-28</strain>
    </source>
</reference>
<dbReference type="eggNOG" id="ENOG5031XS8">
    <property type="taxonomic scope" value="Bacteria"/>
</dbReference>
<evidence type="ECO:0000313" key="1">
    <source>
        <dbReference type="EMBL" id="AEC00472.1"/>
    </source>
</evidence>
<sequence>MLVGGVVCSMAFYCQRCGKIHVHDVPYFLGVKRFSLRCAGCGHEQALLVRGDKGRFEIHVPCVACGKEHVIACSLAQIRRMDLEKVYCSQDRFELGYIGKRRRIEELLAFNQAEFDRIHPADGANFIGKQQLLLEAVNRVHEFVAAGDVICPCGSHDFIAQVDGASVFLACRNCGSSAVIPAESAADLRRLLCGSSIRFLAPTAHNKR</sequence>
<reference evidence="1 4" key="2">
    <citation type="submission" date="2011-04" db="EMBL/GenBank/DDBJ databases">
        <title>The complete genome of Selenomonas sputigena DSM 20758.</title>
        <authorList>
            <consortium name="US DOE Joint Genome Institute (JGI-PGF)"/>
            <person name="Lucas S."/>
            <person name="Copeland A."/>
            <person name="Lapidus A."/>
            <person name="Bruce D."/>
            <person name="Goodwin L."/>
            <person name="Pitluck S."/>
            <person name="Peters L."/>
            <person name="Kyrpides N."/>
            <person name="Mavromatis K."/>
            <person name="Ivanova N."/>
            <person name="Ovchinnikova G."/>
            <person name="Teshima H."/>
            <person name="Detter J.C."/>
            <person name="Tapia R."/>
            <person name="Han C."/>
            <person name="Land M."/>
            <person name="Hauser L."/>
            <person name="Markowitz V."/>
            <person name="Cheng J.-F."/>
            <person name="Hugenholtz P."/>
            <person name="Woyke T."/>
            <person name="Wu D."/>
            <person name="Gronow S."/>
            <person name="Wellnitz S."/>
            <person name="Schneider S."/>
            <person name="Klenk H.-P."/>
            <person name="Eisen J.A."/>
        </authorList>
    </citation>
    <scope>NUCLEOTIDE SEQUENCE [LARGE SCALE GENOMIC DNA]</scope>
    <source>
        <strain evidence="1">ATCC 35185</strain>
        <strain evidence="4">ATCC 35185 / DSM 20758 / VPI D19B-28</strain>
    </source>
</reference>
<organism evidence="2 3">
    <name type="scientific">Selenomonas sputigena (strain ATCC 35185 / DSM 20758 / CCUG 44933 / VPI D19B-28)</name>
    <dbReference type="NCBI Taxonomy" id="546271"/>
    <lineage>
        <taxon>Bacteria</taxon>
        <taxon>Bacillati</taxon>
        <taxon>Bacillota</taxon>
        <taxon>Negativicutes</taxon>
        <taxon>Selenomonadales</taxon>
        <taxon>Selenomonadaceae</taxon>
        <taxon>Selenomonas</taxon>
    </lineage>
</organism>
<dbReference type="AlphaFoldDB" id="C9LTA0"/>
<keyword evidence="4" id="KW-1185">Reference proteome</keyword>
<dbReference type="Proteomes" id="UP000003505">
    <property type="component" value="Unassembled WGS sequence"/>
</dbReference>
<evidence type="ECO:0000313" key="3">
    <source>
        <dbReference type="Proteomes" id="UP000003505"/>
    </source>
</evidence>
<proteinExistence type="predicted"/>
<gene>
    <name evidence="1" type="ordered locus">Selsp_1515</name>
    <name evidence="2" type="ORF">SELSPUOL_00682</name>
</gene>
<name>C9LTA0_SELS3</name>
<dbReference type="EMBL" id="ACKP02000012">
    <property type="protein sequence ID" value="EEX77946.1"/>
    <property type="molecule type" value="Genomic_DNA"/>
</dbReference>
<accession>C9LTA0</accession>
<dbReference type="EMBL" id="CP002637">
    <property type="protein sequence ID" value="AEC00472.1"/>
    <property type="molecule type" value="Genomic_DNA"/>
</dbReference>
<protein>
    <submittedName>
        <fullName evidence="2">Uncharacterized protein</fullName>
    </submittedName>
</protein>
<dbReference type="OrthoDB" id="1678992at2"/>
<evidence type="ECO:0000313" key="2">
    <source>
        <dbReference type="EMBL" id="EEX77946.1"/>
    </source>
</evidence>
<dbReference type="KEGG" id="ssg:Selsp_1515"/>
<dbReference type="STRING" id="546271.Selsp_1515"/>
<dbReference type="HOGENOM" id="CLU_112839_0_0_9"/>